<dbReference type="KEGG" id="psco:LY89DRAFT_740166"/>
<reference evidence="3 4" key="1">
    <citation type="submission" date="2015-10" db="EMBL/GenBank/DDBJ databases">
        <title>Full genome of DAOMC 229536 Phialocephala scopiformis, a fungal endophyte of spruce producing the potent anti-insectan compound rugulosin.</title>
        <authorList>
            <consortium name="DOE Joint Genome Institute"/>
            <person name="Walker A.K."/>
            <person name="Frasz S.L."/>
            <person name="Seifert K.A."/>
            <person name="Miller J.D."/>
            <person name="Mondo S.J."/>
            <person name="Labutti K."/>
            <person name="Lipzen A."/>
            <person name="Dockter R."/>
            <person name="Kennedy M."/>
            <person name="Grigoriev I.V."/>
            <person name="Spatafora J.W."/>
        </authorList>
    </citation>
    <scope>NUCLEOTIDE SEQUENCE [LARGE SCALE GENOMIC DNA]</scope>
    <source>
        <strain evidence="3 4">CBS 120377</strain>
    </source>
</reference>
<sequence length="334" mass="37601">MDSCLDHFALFPLFPVEIRLNIWNRSFPEPRIIDLKLINSKGESLNQKNRTIDGPWHWASTSSFSLPLLQVNHEARRLMLQSYKPTNICQQNGAILYIDFERDTVYRACYQCDPLFQFDLTHDTVVSNASSWTSNVTNLALHLTVFKGRDASGQTIVCPSLDTFSLPSARQGPLRNLHTVCMHFPALRKLWIVIDGRDDQFVGKDEIVDPSPQHGDWFLHIKMVDALGAIELVVEDSRNQQPDSSLPQINLGLLTNGQDNELATRRWYYDFAGRKFEQPTANSGRFFRAPGDSDSESSGLSEDDGDFIATVLDSDGRAPGTFHCIPGHASDSDE</sequence>
<protein>
    <recommendedName>
        <fullName evidence="2">2EXR domain-containing protein</fullName>
    </recommendedName>
</protein>
<dbReference type="Proteomes" id="UP000070700">
    <property type="component" value="Unassembled WGS sequence"/>
</dbReference>
<evidence type="ECO:0000313" key="4">
    <source>
        <dbReference type="Proteomes" id="UP000070700"/>
    </source>
</evidence>
<feature type="domain" description="2EXR" evidence="2">
    <location>
        <begin position="8"/>
        <end position="105"/>
    </location>
</feature>
<dbReference type="RefSeq" id="XP_018064810.1">
    <property type="nucleotide sequence ID" value="XM_018220556.1"/>
</dbReference>
<dbReference type="Pfam" id="PF20150">
    <property type="entry name" value="2EXR"/>
    <property type="match status" value="1"/>
</dbReference>
<dbReference type="GeneID" id="28830282"/>
<organism evidence="3 4">
    <name type="scientific">Mollisia scopiformis</name>
    <name type="common">Conifer needle endophyte fungus</name>
    <name type="synonym">Phialocephala scopiformis</name>
    <dbReference type="NCBI Taxonomy" id="149040"/>
    <lineage>
        <taxon>Eukaryota</taxon>
        <taxon>Fungi</taxon>
        <taxon>Dikarya</taxon>
        <taxon>Ascomycota</taxon>
        <taxon>Pezizomycotina</taxon>
        <taxon>Leotiomycetes</taxon>
        <taxon>Helotiales</taxon>
        <taxon>Mollisiaceae</taxon>
        <taxon>Mollisia</taxon>
    </lineage>
</organism>
<evidence type="ECO:0000259" key="2">
    <source>
        <dbReference type="Pfam" id="PF20150"/>
    </source>
</evidence>
<dbReference type="AlphaFoldDB" id="A0A132BDF0"/>
<evidence type="ECO:0000256" key="1">
    <source>
        <dbReference type="SAM" id="MobiDB-lite"/>
    </source>
</evidence>
<dbReference type="EMBL" id="KQ947429">
    <property type="protein sequence ID" value="KUJ10455.1"/>
    <property type="molecule type" value="Genomic_DNA"/>
</dbReference>
<dbReference type="PANTHER" id="PTHR35910">
    <property type="entry name" value="2EXR DOMAIN-CONTAINING PROTEIN"/>
    <property type="match status" value="1"/>
</dbReference>
<evidence type="ECO:0000313" key="3">
    <source>
        <dbReference type="EMBL" id="KUJ10455.1"/>
    </source>
</evidence>
<accession>A0A132BDF0</accession>
<dbReference type="InParanoid" id="A0A132BDF0"/>
<feature type="region of interest" description="Disordered" evidence="1">
    <location>
        <begin position="282"/>
        <end position="313"/>
    </location>
</feature>
<dbReference type="OrthoDB" id="3469466at2759"/>
<name>A0A132BDF0_MOLSC</name>
<gene>
    <name evidence="3" type="ORF">LY89DRAFT_740166</name>
</gene>
<dbReference type="PANTHER" id="PTHR35910:SF6">
    <property type="entry name" value="2EXR DOMAIN-CONTAINING PROTEIN"/>
    <property type="match status" value="1"/>
</dbReference>
<keyword evidence="4" id="KW-1185">Reference proteome</keyword>
<dbReference type="InterPro" id="IPR045518">
    <property type="entry name" value="2EXR"/>
</dbReference>
<proteinExistence type="predicted"/>